<keyword evidence="2" id="KW-0269">Exonuclease</keyword>
<accession>A0ABW8N5T9</accession>
<dbReference type="GO" id="GO:0004527">
    <property type="term" value="F:exonuclease activity"/>
    <property type="evidence" value="ECO:0007669"/>
    <property type="project" value="UniProtKB-KW"/>
</dbReference>
<evidence type="ECO:0000313" key="3">
    <source>
        <dbReference type="Proteomes" id="UP001620520"/>
    </source>
</evidence>
<feature type="compositionally biased region" description="Basic and acidic residues" evidence="1">
    <location>
        <begin position="185"/>
        <end position="221"/>
    </location>
</feature>
<keyword evidence="2" id="KW-0540">Nuclease</keyword>
<sequence>MDLHEAAQELYAVLPRDFTSERTTLVRTAKEAGHKELAQEIGRLPKPAAGAWAINMLAVHKPEVIDGVVRFGASLRAAQEESDAAAFRELSQQRQGQLTTAVHAAKDLAGELGAPLSAAAATDVEQTLRAAMADSGAARAVATGRLVRALSGSGFESVDLTDAVAAASAEDIAGTNSPTGPAAEPARKKAADTKETSRAKDKAEDGKAEKNKAPRKQEAKEQATSLADRRAAKRQAALKEAQNEFDAADTKAQDAEKRASEAWEVVNELARRRSEVQAEIDEVKKRLATLEAEVIGIVRDTESAESDKKLAVRTATQLRRSADQAQRRVDRLG</sequence>
<evidence type="ECO:0000313" key="2">
    <source>
        <dbReference type="EMBL" id="MFK4638934.1"/>
    </source>
</evidence>
<dbReference type="Proteomes" id="UP001620520">
    <property type="component" value="Unassembled WGS sequence"/>
</dbReference>
<keyword evidence="2" id="KW-0378">Hydrolase</keyword>
<feature type="compositionally biased region" description="Basic and acidic residues" evidence="1">
    <location>
        <begin position="248"/>
        <end position="257"/>
    </location>
</feature>
<comment type="caution">
    <text evidence="2">The sequence shown here is derived from an EMBL/GenBank/DDBJ whole genome shotgun (WGS) entry which is preliminary data.</text>
</comment>
<protein>
    <submittedName>
        <fullName evidence="2">DNA repair exonuclease SbcCD ATPase subunit</fullName>
    </submittedName>
</protein>
<organism evidence="2 3">
    <name type="scientific">Paenarthrobacter histidinolovorans</name>
    <dbReference type="NCBI Taxonomy" id="43664"/>
    <lineage>
        <taxon>Bacteria</taxon>
        <taxon>Bacillati</taxon>
        <taxon>Actinomycetota</taxon>
        <taxon>Actinomycetes</taxon>
        <taxon>Micrococcales</taxon>
        <taxon>Micrococcaceae</taxon>
        <taxon>Paenarthrobacter</taxon>
    </lineage>
</organism>
<proteinExistence type="predicted"/>
<evidence type="ECO:0000256" key="1">
    <source>
        <dbReference type="SAM" id="MobiDB-lite"/>
    </source>
</evidence>
<keyword evidence="3" id="KW-1185">Reference proteome</keyword>
<feature type="region of interest" description="Disordered" evidence="1">
    <location>
        <begin position="171"/>
        <end position="257"/>
    </location>
</feature>
<reference evidence="2 3" key="1">
    <citation type="submission" date="2024-10" db="EMBL/GenBank/DDBJ databases">
        <title>Novel secondary metabolite-producing bacteria for plant disease control.</title>
        <authorList>
            <person name="Chevrette M."/>
        </authorList>
    </citation>
    <scope>NUCLEOTIDE SEQUENCE [LARGE SCALE GENOMIC DNA]</scope>
    <source>
        <strain evidence="2 3">J30 TE3557</strain>
    </source>
</reference>
<dbReference type="RefSeq" id="WP_404594214.1">
    <property type="nucleotide sequence ID" value="NZ_JBIYEW010000003.1"/>
</dbReference>
<feature type="region of interest" description="Disordered" evidence="1">
    <location>
        <begin position="314"/>
        <end position="333"/>
    </location>
</feature>
<name>A0ABW8N5T9_9MICC</name>
<gene>
    <name evidence="2" type="ORF">ABIA52_001823</name>
</gene>
<dbReference type="EMBL" id="JBIYEW010000003">
    <property type="protein sequence ID" value="MFK4638934.1"/>
    <property type="molecule type" value="Genomic_DNA"/>
</dbReference>
<feature type="compositionally biased region" description="Basic and acidic residues" evidence="1">
    <location>
        <begin position="320"/>
        <end position="333"/>
    </location>
</feature>